<dbReference type="EMBL" id="HBFQ01019926">
    <property type="protein sequence ID" value="CAD8839625.1"/>
    <property type="molecule type" value="Transcribed_RNA"/>
</dbReference>
<dbReference type="SUPFAM" id="SSF53335">
    <property type="entry name" value="S-adenosyl-L-methionine-dependent methyltransferases"/>
    <property type="match status" value="1"/>
</dbReference>
<dbReference type="InterPro" id="IPR029063">
    <property type="entry name" value="SAM-dependent_MTases_sf"/>
</dbReference>
<dbReference type="InterPro" id="IPR009080">
    <property type="entry name" value="tRNAsynth_Ia_anticodon-bd"/>
</dbReference>
<dbReference type="CDD" id="cd02440">
    <property type="entry name" value="AdoMet_MTases"/>
    <property type="match status" value="1"/>
</dbReference>
<gene>
    <name evidence="2" type="ORF">NSCI0253_LOCUS13973</name>
</gene>
<feature type="domain" description="Methyltransferase FkbM" evidence="1">
    <location>
        <begin position="284"/>
        <end position="443"/>
    </location>
</feature>
<reference evidence="2" key="1">
    <citation type="submission" date="2021-01" db="EMBL/GenBank/DDBJ databases">
        <authorList>
            <person name="Corre E."/>
            <person name="Pelletier E."/>
            <person name="Niang G."/>
            <person name="Scheremetjew M."/>
            <person name="Finn R."/>
            <person name="Kale V."/>
            <person name="Holt S."/>
            <person name="Cochrane G."/>
            <person name="Meng A."/>
            <person name="Brown T."/>
            <person name="Cohen L."/>
        </authorList>
    </citation>
    <scope>NUCLEOTIDE SEQUENCE</scope>
</reference>
<sequence length="501" mass="54131">MPADTLRWYLVRAGRGGDFGLDVNALKEMHDDELRILSNVVHRATTLAKRVGKGCVPDASVFETTPFDVDVLRARVCASMAKVDLHDATDAIMQATLDTDEWLTELVADGKLAKLDQFHKLCLVRTLLDAVFVLAHFYAPFVPSMADAVIGKFSTKARPMSELSVVFANLEAGSAVSSDSVLLKPLELADLGVVEEVRSSTEKELVRERVEPVKVEPQWTPESCPSDKVIPSGLSLYLSDTWAPGILVRPALENGTMGDHQIVDERVDYDMVLSRIRPGEQCLDVGAHIGALTIALADAAPGVRVVAVEPDPDSAAVLRSNLTWRGLKGAVLLEGALRAHQAAATTLYRAPLNSSVNSCVPVDGRDPVQVGVVTVGELLSACSSPPTVAKVDIEGGEYEVLPQLIAACPELRLLSLELHFTKKTFRLHLAPALREVLALFGFRPLGAVPSIGAAQLTHWERPPSAPRVANSLLPPILALWRHAYAGCSERLAERAGWQSKL</sequence>
<dbReference type="NCBIfam" id="TIGR01444">
    <property type="entry name" value="fkbM_fam"/>
    <property type="match status" value="1"/>
</dbReference>
<proteinExistence type="predicted"/>
<accession>A0A7S1A1G7</accession>
<name>A0A7S1A1G7_NOCSC</name>
<dbReference type="Gene3D" id="3.40.50.150">
    <property type="entry name" value="Vaccinia Virus protein VP39"/>
    <property type="match status" value="1"/>
</dbReference>
<dbReference type="GO" id="GO:0005524">
    <property type="term" value="F:ATP binding"/>
    <property type="evidence" value="ECO:0007669"/>
    <property type="project" value="InterPro"/>
</dbReference>
<dbReference type="AlphaFoldDB" id="A0A7S1A1G7"/>
<organism evidence="2">
    <name type="scientific">Noctiluca scintillans</name>
    <name type="common">Sea sparkle</name>
    <name type="synonym">Red tide dinoflagellate</name>
    <dbReference type="NCBI Taxonomy" id="2966"/>
    <lineage>
        <taxon>Eukaryota</taxon>
        <taxon>Sar</taxon>
        <taxon>Alveolata</taxon>
        <taxon>Dinophyceae</taxon>
        <taxon>Noctilucales</taxon>
        <taxon>Noctilucaceae</taxon>
        <taxon>Noctiluca</taxon>
    </lineage>
</organism>
<evidence type="ECO:0000313" key="2">
    <source>
        <dbReference type="EMBL" id="CAD8839625.1"/>
    </source>
</evidence>
<evidence type="ECO:0000259" key="1">
    <source>
        <dbReference type="Pfam" id="PF05050"/>
    </source>
</evidence>
<dbReference type="SUPFAM" id="SSF47323">
    <property type="entry name" value="Anticodon-binding domain of a subclass of class I aminoacyl-tRNA synthetases"/>
    <property type="match status" value="1"/>
</dbReference>
<dbReference type="InterPro" id="IPR006342">
    <property type="entry name" value="FkbM_mtfrase"/>
</dbReference>
<dbReference type="InterPro" id="IPR052514">
    <property type="entry name" value="SAM-dependent_MTase"/>
</dbReference>
<protein>
    <recommendedName>
        <fullName evidence="1">Methyltransferase FkbM domain-containing protein</fullName>
    </recommendedName>
</protein>
<dbReference type="GO" id="GO:0004812">
    <property type="term" value="F:aminoacyl-tRNA ligase activity"/>
    <property type="evidence" value="ECO:0007669"/>
    <property type="project" value="InterPro"/>
</dbReference>
<dbReference type="PANTHER" id="PTHR34203:SF15">
    <property type="entry name" value="SLL1173 PROTEIN"/>
    <property type="match status" value="1"/>
</dbReference>
<dbReference type="Gene3D" id="1.10.730.10">
    <property type="entry name" value="Isoleucyl-tRNA Synthetase, Domain 1"/>
    <property type="match status" value="1"/>
</dbReference>
<dbReference type="PANTHER" id="PTHR34203">
    <property type="entry name" value="METHYLTRANSFERASE, FKBM FAMILY PROTEIN"/>
    <property type="match status" value="1"/>
</dbReference>
<dbReference type="GO" id="GO:0006418">
    <property type="term" value="P:tRNA aminoacylation for protein translation"/>
    <property type="evidence" value="ECO:0007669"/>
    <property type="project" value="InterPro"/>
</dbReference>
<dbReference type="Pfam" id="PF05050">
    <property type="entry name" value="Methyltransf_21"/>
    <property type="match status" value="1"/>
</dbReference>